<sequence length="370" mass="41650">MLKDRAQKALALKFCISKRWLPQLEVNIESSKRLEKQNLLLTDLDVLAVALSPVGEQVKFIFDCKSGNRESPIGRVFWLKGVMEKTHSSHGFILMNSKMNIGKDHRLTAADLNISLLKENEFESLSIGTGGSTSINTEYSVAADITAWEKLSELNKKYPNMSEYLSFSNSSFWMINEPGEQCRKVVAKLRRIRSELDPSKNEHLCIFGDALSLFLMTISNIANKLLLVLISPTEKDDFSSLVLAYLYGGYENLNAAIKIRSLATGQNEGDALSIFPETNKFEHLTREIMQAPQQAMAAALLARELSLCMLTNSEQTKLQLDIANENPYATKFILLASEYLQQAIKLPPEFFDIYSKISFGITTEKSKRKK</sequence>
<dbReference type="EMBL" id="SDCT01000007">
    <property type="protein sequence ID" value="TCX93622.1"/>
    <property type="molecule type" value="Genomic_DNA"/>
</dbReference>
<dbReference type="AlphaFoldDB" id="A0A483N1X2"/>
<accession>A0A483N1X2</accession>
<reference evidence="1" key="1">
    <citation type="submission" date="2019-01" db="EMBL/GenBank/DDBJ databases">
        <authorList>
            <person name="Lista F."/>
            <person name="Anselmo A."/>
        </authorList>
    </citation>
    <scope>NUCLEOTIDE SEQUENCE</scope>
    <source>
        <strain evidence="1">3S</strain>
    </source>
</reference>
<gene>
    <name evidence="1" type="ORF">ETF13_06835</name>
</gene>
<evidence type="ECO:0000313" key="1">
    <source>
        <dbReference type="EMBL" id="TCX93622.1"/>
    </source>
</evidence>
<name>A0A483N1X2_KLEPN</name>
<protein>
    <submittedName>
        <fullName evidence="1">Uncharacterized protein</fullName>
    </submittedName>
</protein>
<proteinExistence type="predicted"/>
<comment type="caution">
    <text evidence="1">The sequence shown here is derived from an EMBL/GenBank/DDBJ whole genome shotgun (WGS) entry which is preliminary data.</text>
</comment>
<organism evidence="1">
    <name type="scientific">Klebsiella pneumoniae</name>
    <dbReference type="NCBI Taxonomy" id="573"/>
    <lineage>
        <taxon>Bacteria</taxon>
        <taxon>Pseudomonadati</taxon>
        <taxon>Pseudomonadota</taxon>
        <taxon>Gammaproteobacteria</taxon>
        <taxon>Enterobacterales</taxon>
        <taxon>Enterobacteriaceae</taxon>
        <taxon>Klebsiella/Raoultella group</taxon>
        <taxon>Klebsiella</taxon>
        <taxon>Klebsiella pneumoniae complex</taxon>
    </lineage>
</organism>